<comment type="caution">
    <text evidence="2">The sequence shown here is derived from an EMBL/GenBank/DDBJ whole genome shotgun (WGS) entry which is preliminary data.</text>
</comment>
<feature type="domain" description="Chitin-binding type-2" evidence="1">
    <location>
        <begin position="208"/>
        <end position="262"/>
    </location>
</feature>
<dbReference type="InterPro" id="IPR036508">
    <property type="entry name" value="Chitin-bd_dom_sf"/>
</dbReference>
<evidence type="ECO:0000313" key="3">
    <source>
        <dbReference type="Proteomes" id="UP001558652"/>
    </source>
</evidence>
<dbReference type="Proteomes" id="UP001558652">
    <property type="component" value="Unassembled WGS sequence"/>
</dbReference>
<accession>A0ABD0YJS4</accession>
<dbReference type="InterPro" id="IPR002557">
    <property type="entry name" value="Chitin-bd_dom"/>
</dbReference>
<reference evidence="2 3" key="1">
    <citation type="submission" date="2024-07" db="EMBL/GenBank/DDBJ databases">
        <title>Chromosome-level genome assembly of the water stick insect Ranatra chinensis (Heteroptera: Nepidae).</title>
        <authorList>
            <person name="Liu X."/>
        </authorList>
    </citation>
    <scope>NUCLEOTIDE SEQUENCE [LARGE SCALE GENOMIC DNA]</scope>
    <source>
        <strain evidence="2">Cailab_2021Rc</strain>
        <tissue evidence="2">Muscle</tissue>
    </source>
</reference>
<evidence type="ECO:0000259" key="1">
    <source>
        <dbReference type="PROSITE" id="PS50940"/>
    </source>
</evidence>
<dbReference type="Gene3D" id="2.170.140.10">
    <property type="entry name" value="Chitin binding domain"/>
    <property type="match status" value="1"/>
</dbReference>
<dbReference type="SMART" id="SM00494">
    <property type="entry name" value="ChtBD2"/>
    <property type="match status" value="3"/>
</dbReference>
<name>A0ABD0YJS4_9HEMI</name>
<protein>
    <recommendedName>
        <fullName evidence="1">Chitin-binding type-2 domain-containing protein</fullName>
    </recommendedName>
</protein>
<proteinExistence type="predicted"/>
<gene>
    <name evidence="2" type="ORF">AAG570_011056</name>
</gene>
<dbReference type="PROSITE" id="PS50940">
    <property type="entry name" value="CHIT_BIND_II"/>
    <property type="match status" value="2"/>
</dbReference>
<dbReference type="EMBL" id="JBFDAA010000006">
    <property type="protein sequence ID" value="KAL1131439.1"/>
    <property type="molecule type" value="Genomic_DNA"/>
</dbReference>
<keyword evidence="3" id="KW-1185">Reference proteome</keyword>
<feature type="domain" description="Chitin-binding type-2" evidence="1">
    <location>
        <begin position="51"/>
        <end position="107"/>
    </location>
</feature>
<dbReference type="Pfam" id="PF01607">
    <property type="entry name" value="CBM_14"/>
    <property type="match status" value="2"/>
</dbReference>
<evidence type="ECO:0000313" key="2">
    <source>
        <dbReference type="EMBL" id="KAL1131439.1"/>
    </source>
</evidence>
<dbReference type="AlphaFoldDB" id="A0ABD0YJS4"/>
<organism evidence="2 3">
    <name type="scientific">Ranatra chinensis</name>
    <dbReference type="NCBI Taxonomy" id="642074"/>
    <lineage>
        <taxon>Eukaryota</taxon>
        <taxon>Metazoa</taxon>
        <taxon>Ecdysozoa</taxon>
        <taxon>Arthropoda</taxon>
        <taxon>Hexapoda</taxon>
        <taxon>Insecta</taxon>
        <taxon>Pterygota</taxon>
        <taxon>Neoptera</taxon>
        <taxon>Paraneoptera</taxon>
        <taxon>Hemiptera</taxon>
        <taxon>Heteroptera</taxon>
        <taxon>Panheteroptera</taxon>
        <taxon>Nepomorpha</taxon>
        <taxon>Nepidae</taxon>
        <taxon>Ranatrinae</taxon>
        <taxon>Ranatra</taxon>
    </lineage>
</organism>
<dbReference type="SUPFAM" id="SSF57625">
    <property type="entry name" value="Invertebrate chitin-binding proteins"/>
    <property type="match status" value="3"/>
</dbReference>
<sequence>MASKRRNMFYLNNKQETREICTCNLPSFRDPRGAGLVLALALCFCGSLGANLKCSKPGARYPSPDDCSKFAECSKEGLLDIKSCGVLERFDAKTKTCAKSWATACTTVQCLEGDRKPVAGDCKKYRYCEGGVWKDGSCHFWYRFDPAQKACRSSYDCKASPQCDKEGATRATMAKDCMVYWQCKNSMWVAASCYLGHYNVKTNECDRSVVCECKDGERKPVIGLCQKYMDCVQGRFQPKRCSFGHRYHEKSKKCVWWFNVKC</sequence>